<evidence type="ECO:0000259" key="2">
    <source>
        <dbReference type="PROSITE" id="PS50404"/>
    </source>
</evidence>
<dbReference type="FunFam" id="3.40.30.10:FF:000034">
    <property type="entry name" value="glutathione S-transferase 1"/>
    <property type="match status" value="2"/>
</dbReference>
<dbReference type="AlphaFoldDB" id="A0AAV6V3C9"/>
<dbReference type="InterPro" id="IPR036249">
    <property type="entry name" value="Thioredoxin-like_sf"/>
</dbReference>
<feature type="domain" description="GST C-terminal" evidence="3">
    <location>
        <begin position="88"/>
        <end position="209"/>
    </location>
</feature>
<dbReference type="Gene3D" id="3.40.30.10">
    <property type="entry name" value="Glutaredoxin"/>
    <property type="match status" value="4"/>
</dbReference>
<name>A0AAV6V3C9_9ARAC</name>
<comment type="subunit">
    <text evidence="1">Homodimer.</text>
</comment>
<dbReference type="EMBL" id="JAFNEN010000166">
    <property type="protein sequence ID" value="KAG8191129.1"/>
    <property type="molecule type" value="Genomic_DNA"/>
</dbReference>
<dbReference type="PANTHER" id="PTHR43969:SF9">
    <property type="entry name" value="GLUTATHIONE S TRANSFERASE D10, ISOFORM A-RELATED"/>
    <property type="match status" value="1"/>
</dbReference>
<proteinExistence type="predicted"/>
<dbReference type="InterPro" id="IPR004046">
    <property type="entry name" value="GST_C"/>
</dbReference>
<dbReference type="SFLD" id="SFLDG01153">
    <property type="entry name" value="Main.4:_Theta-like"/>
    <property type="match status" value="2"/>
</dbReference>
<dbReference type="SFLD" id="SFLDS00019">
    <property type="entry name" value="Glutathione_Transferase_(cytos"/>
    <property type="match status" value="2"/>
</dbReference>
<organism evidence="4 5">
    <name type="scientific">Oedothorax gibbosus</name>
    <dbReference type="NCBI Taxonomy" id="931172"/>
    <lineage>
        <taxon>Eukaryota</taxon>
        <taxon>Metazoa</taxon>
        <taxon>Ecdysozoa</taxon>
        <taxon>Arthropoda</taxon>
        <taxon>Chelicerata</taxon>
        <taxon>Arachnida</taxon>
        <taxon>Araneae</taxon>
        <taxon>Araneomorphae</taxon>
        <taxon>Entelegynae</taxon>
        <taxon>Araneoidea</taxon>
        <taxon>Linyphiidae</taxon>
        <taxon>Erigoninae</taxon>
        <taxon>Oedothorax</taxon>
    </lineage>
</organism>
<evidence type="ECO:0000259" key="3">
    <source>
        <dbReference type="PROSITE" id="PS50405"/>
    </source>
</evidence>
<keyword evidence="5" id="KW-1185">Reference proteome</keyword>
<dbReference type="FunFam" id="1.20.1050.10:FF:000007">
    <property type="entry name" value="Glutathione S-transferase 1-1"/>
    <property type="match status" value="2"/>
</dbReference>
<dbReference type="PROSITE" id="PS50404">
    <property type="entry name" value="GST_NTER"/>
    <property type="match status" value="2"/>
</dbReference>
<accession>A0AAV6V3C9</accession>
<comment type="caution">
    <text evidence="4">The sequence shown here is derived from an EMBL/GenBank/DDBJ whole genome shotgun (WGS) entry which is preliminary data.</text>
</comment>
<dbReference type="Pfam" id="PF14497">
    <property type="entry name" value="GST_C_3"/>
    <property type="match status" value="1"/>
</dbReference>
<dbReference type="SUPFAM" id="SSF47616">
    <property type="entry name" value="GST C-terminal domain-like"/>
    <property type="match status" value="2"/>
</dbReference>
<gene>
    <name evidence="4" type="ORF">JTE90_010051</name>
</gene>
<dbReference type="CDD" id="cd03177">
    <property type="entry name" value="GST_C_Delta_Epsilon"/>
    <property type="match status" value="2"/>
</dbReference>
<dbReference type="SUPFAM" id="SSF52833">
    <property type="entry name" value="Thioredoxin-like"/>
    <property type="match status" value="4"/>
</dbReference>
<dbReference type="InterPro" id="IPR040079">
    <property type="entry name" value="Glutathione_S-Trfase"/>
</dbReference>
<evidence type="ECO:0000256" key="1">
    <source>
        <dbReference type="ARBA" id="ARBA00011738"/>
    </source>
</evidence>
<feature type="domain" description="GST C-terminal" evidence="3">
    <location>
        <begin position="469"/>
        <end position="595"/>
    </location>
</feature>
<dbReference type="CDD" id="cd03045">
    <property type="entry name" value="GST_N_Delta_Epsilon"/>
    <property type="match status" value="2"/>
</dbReference>
<dbReference type="Pfam" id="PF02798">
    <property type="entry name" value="GST_N"/>
    <property type="match status" value="2"/>
</dbReference>
<feature type="domain" description="GST N-terminal" evidence="2">
    <location>
        <begin position="382"/>
        <end position="463"/>
    </location>
</feature>
<dbReference type="InterPro" id="IPR036282">
    <property type="entry name" value="Glutathione-S-Trfase_C_sf"/>
</dbReference>
<dbReference type="Gene3D" id="1.20.1050.10">
    <property type="match status" value="2"/>
</dbReference>
<dbReference type="GO" id="GO:0006749">
    <property type="term" value="P:glutathione metabolic process"/>
    <property type="evidence" value="ECO:0007669"/>
    <property type="project" value="TreeGrafter"/>
</dbReference>
<evidence type="ECO:0000313" key="4">
    <source>
        <dbReference type="EMBL" id="KAG8191129.1"/>
    </source>
</evidence>
<reference evidence="4 5" key="1">
    <citation type="journal article" date="2022" name="Nat. Ecol. Evol.">
        <title>A masculinizing supergene underlies an exaggerated male reproductive morph in a spider.</title>
        <authorList>
            <person name="Hendrickx F."/>
            <person name="De Corte Z."/>
            <person name="Sonet G."/>
            <person name="Van Belleghem S.M."/>
            <person name="Kostlbacher S."/>
            <person name="Vangestel C."/>
        </authorList>
    </citation>
    <scope>NUCLEOTIDE SEQUENCE [LARGE SCALE GENOMIC DNA]</scope>
    <source>
        <strain evidence="4">W744_W776</strain>
    </source>
</reference>
<evidence type="ECO:0000313" key="5">
    <source>
        <dbReference type="Proteomes" id="UP000827092"/>
    </source>
</evidence>
<dbReference type="SFLD" id="SFLDG00358">
    <property type="entry name" value="Main_(cytGST)"/>
    <property type="match status" value="2"/>
</dbReference>
<sequence length="595" mass="65855">MTVDLYMSLPSPPSRAVLMTAQHIGLDVNKTIVDLANGEHLKPEYAKINPQRVVPTIVDNGYILWEGRAIQAYLANKYAPDHSVYPKDPQARAIVDRMLFFDIGTLYKAGSDFFAPQMFAGQPADPAKLEAFNKALGLLEDSLSKTKYVAADHITLPDFSIYAGLTFAEVIDFSYAEFPKISAWMETMKAEVPNNEEINVKPLLGFKEFIKSKNFGLVKFGGCKAKDIVGGMTVDVYLSYASPPSRAVLMTAQHIGVDVNHKLVDLANGEHMEPEYLKGTLNSAILSVVLSSRKTRETSTIKMPVDVYLARPSAPCRAVLMTAAYVGVSVNVKDVDLWTGENLKPEFTKFHNAGYLNSRSDLGSCSSVAGTTRESSPVTLNMTVDVYLASASGPCRAVLMTANHIGVDVNKKEINLMVGEQLKPEFLKMNPQHTVPTIDDNGFILWESRAVQTYLANKYAPDNSVYPKDPQVRAAVDRMLYFDIGTLYKAEGEYLYPQLFAGQAADPVKLEAFKKALTLFEELLGKTKYAAADHITLADFSIFASLTFAEVADFSYAEYPKISAYMQKLKSEVPNHEEINEKPLNGFRDFLKSKK</sequence>
<dbReference type="PROSITE" id="PS50405">
    <property type="entry name" value="GST_CTER"/>
    <property type="match status" value="2"/>
</dbReference>
<dbReference type="Proteomes" id="UP000827092">
    <property type="component" value="Unassembled WGS sequence"/>
</dbReference>
<dbReference type="GO" id="GO:0004364">
    <property type="term" value="F:glutathione transferase activity"/>
    <property type="evidence" value="ECO:0007669"/>
    <property type="project" value="TreeGrafter"/>
</dbReference>
<protein>
    <recommendedName>
        <fullName evidence="6">Glutathione transferase</fullName>
    </recommendedName>
</protein>
<feature type="domain" description="GST N-terminal" evidence="2">
    <location>
        <begin position="1"/>
        <end position="82"/>
    </location>
</feature>
<dbReference type="PANTHER" id="PTHR43969">
    <property type="entry name" value="GLUTATHIONE S TRANSFERASE D10, ISOFORM A-RELATED"/>
    <property type="match status" value="1"/>
</dbReference>
<dbReference type="InterPro" id="IPR004045">
    <property type="entry name" value="Glutathione_S-Trfase_N"/>
</dbReference>
<evidence type="ECO:0008006" key="6">
    <source>
        <dbReference type="Google" id="ProtNLM"/>
    </source>
</evidence>
<dbReference type="Pfam" id="PF00043">
    <property type="entry name" value="GST_C"/>
    <property type="match status" value="1"/>
</dbReference>
<dbReference type="InterPro" id="IPR010987">
    <property type="entry name" value="Glutathione-S-Trfase_C-like"/>
</dbReference>